<dbReference type="Proteomes" id="UP000015105">
    <property type="component" value="Chromosome 5D"/>
</dbReference>
<dbReference type="EnsemblPlants" id="AET3Gv20264700.1">
    <property type="protein sequence ID" value="AET3Gv20264700.1"/>
    <property type="gene ID" value="AET3Gv20264700"/>
</dbReference>
<dbReference type="STRING" id="200361.A0A453HMN0"/>
<dbReference type="Gramene" id="AET3Gv20264700.1">
    <property type="protein sequence ID" value="AET3Gv20264700.1"/>
    <property type="gene ID" value="AET3Gv20264700"/>
</dbReference>
<dbReference type="EnsemblPlants" id="AET5Gv20200400.1">
    <property type="protein sequence ID" value="AET5Gv20200400.1"/>
    <property type="gene ID" value="AET5Gv20200400"/>
</dbReference>
<reference evidence="3" key="1">
    <citation type="journal article" date="2014" name="Science">
        <title>Ancient hybridizations among the ancestral genomes of bread wheat.</title>
        <authorList>
            <consortium name="International Wheat Genome Sequencing Consortium,"/>
            <person name="Marcussen T."/>
            <person name="Sandve S.R."/>
            <person name="Heier L."/>
            <person name="Spannagl M."/>
            <person name="Pfeifer M."/>
            <person name="Jakobsen K.S."/>
            <person name="Wulff B.B."/>
            <person name="Steuernagel B."/>
            <person name="Mayer K.F."/>
            <person name="Olsen O.A."/>
        </authorList>
    </citation>
    <scope>NUCLEOTIDE SEQUENCE [LARGE SCALE GENOMIC DNA]</scope>
    <source>
        <strain evidence="3">cv. AL8/78</strain>
    </source>
</reference>
<reference evidence="2" key="5">
    <citation type="journal article" date="2021" name="G3 (Bethesda)">
        <title>Aegilops tauschii genome assembly Aet v5.0 features greater sequence contiguity and improved annotation.</title>
        <authorList>
            <person name="Wang L."/>
            <person name="Zhu T."/>
            <person name="Rodriguez J.C."/>
            <person name="Deal K.R."/>
            <person name="Dubcovsky J."/>
            <person name="McGuire P.E."/>
            <person name="Lux T."/>
            <person name="Spannagl M."/>
            <person name="Mayer K.F.X."/>
            <person name="Baldrich P."/>
            <person name="Meyers B.C."/>
            <person name="Huo N."/>
            <person name="Gu Y.Q."/>
            <person name="Zhou H."/>
            <person name="Devos K.M."/>
            <person name="Bennetzen J.L."/>
            <person name="Unver T."/>
            <person name="Budak H."/>
            <person name="Gulick P.J."/>
            <person name="Galiba G."/>
            <person name="Kalapos B."/>
            <person name="Nelson D.R."/>
            <person name="Li P."/>
            <person name="You F.M."/>
            <person name="Luo M.C."/>
            <person name="Dvorak J."/>
        </authorList>
    </citation>
    <scope>NUCLEOTIDE SEQUENCE [LARGE SCALE GENOMIC DNA]</scope>
    <source>
        <strain evidence="2">cv. AL8/78</strain>
    </source>
</reference>
<dbReference type="Gramene" id="AET4Gv20241800.1">
    <property type="protein sequence ID" value="AET4Gv20241800.1"/>
    <property type="gene ID" value="AET4Gv20241800"/>
</dbReference>
<evidence type="ECO:0000313" key="2">
    <source>
        <dbReference type="EnsemblPlants" id="AET4Gv20241800.1"/>
    </source>
</evidence>
<proteinExistence type="predicted"/>
<dbReference type="EnsemblPlants" id="AET3Gv21030300.1">
    <property type="protein sequence ID" value="AET3Gv21030300.1"/>
    <property type="gene ID" value="AET3Gv21030300"/>
</dbReference>
<sequence length="47" mass="5337">SHWSQTNDMHFEDHEFEVDEEGEGIVDAPKGRAGNYTNVDDILLCNT</sequence>
<accession>A0A453HMN0</accession>
<organism evidence="2 3">
    <name type="scientific">Aegilops tauschii subsp. strangulata</name>
    <name type="common">Goatgrass</name>
    <dbReference type="NCBI Taxonomy" id="200361"/>
    <lineage>
        <taxon>Eukaryota</taxon>
        <taxon>Viridiplantae</taxon>
        <taxon>Streptophyta</taxon>
        <taxon>Embryophyta</taxon>
        <taxon>Tracheophyta</taxon>
        <taxon>Spermatophyta</taxon>
        <taxon>Magnoliopsida</taxon>
        <taxon>Liliopsida</taxon>
        <taxon>Poales</taxon>
        <taxon>Poaceae</taxon>
        <taxon>BOP clade</taxon>
        <taxon>Pooideae</taxon>
        <taxon>Triticodae</taxon>
        <taxon>Triticeae</taxon>
        <taxon>Triticinae</taxon>
        <taxon>Aegilops</taxon>
    </lineage>
</organism>
<dbReference type="Proteomes" id="UP000015105">
    <property type="component" value="Chromosome 4D"/>
</dbReference>
<dbReference type="EnsemblPlants" id="AET4Gv20241800.1">
    <property type="protein sequence ID" value="AET4Gv20241800.1"/>
    <property type="gene ID" value="AET4Gv20241800"/>
</dbReference>
<keyword evidence="3" id="KW-1185">Reference proteome</keyword>
<dbReference type="Gramene" id="AET5Gv20200400.1">
    <property type="protein sequence ID" value="AET5Gv20200400.1"/>
    <property type="gene ID" value="AET5Gv20200400"/>
</dbReference>
<reference evidence="2" key="3">
    <citation type="journal article" date="2017" name="Nature">
        <title>Genome sequence of the progenitor of the wheat D genome Aegilops tauschii.</title>
        <authorList>
            <person name="Luo M.C."/>
            <person name="Gu Y.Q."/>
            <person name="Puiu D."/>
            <person name="Wang H."/>
            <person name="Twardziok S.O."/>
            <person name="Deal K.R."/>
            <person name="Huo N."/>
            <person name="Zhu T."/>
            <person name="Wang L."/>
            <person name="Wang Y."/>
            <person name="McGuire P.E."/>
            <person name="Liu S."/>
            <person name="Long H."/>
            <person name="Ramasamy R.K."/>
            <person name="Rodriguez J.C."/>
            <person name="Van S.L."/>
            <person name="Yuan L."/>
            <person name="Wang Z."/>
            <person name="Xia Z."/>
            <person name="Xiao L."/>
            <person name="Anderson O.D."/>
            <person name="Ouyang S."/>
            <person name="Liang Y."/>
            <person name="Zimin A.V."/>
            <person name="Pertea G."/>
            <person name="Qi P."/>
            <person name="Bennetzen J.L."/>
            <person name="Dai X."/>
            <person name="Dawson M.W."/>
            <person name="Muller H.G."/>
            <person name="Kugler K."/>
            <person name="Rivarola-Duarte L."/>
            <person name="Spannagl M."/>
            <person name="Mayer K.F.X."/>
            <person name="Lu F.H."/>
            <person name="Bevan M.W."/>
            <person name="Leroy P."/>
            <person name="Li P."/>
            <person name="You F.M."/>
            <person name="Sun Q."/>
            <person name="Liu Z."/>
            <person name="Lyons E."/>
            <person name="Wicker T."/>
            <person name="Salzberg S.L."/>
            <person name="Devos K.M."/>
            <person name="Dvorak J."/>
        </authorList>
    </citation>
    <scope>NUCLEOTIDE SEQUENCE [LARGE SCALE GENOMIC DNA]</scope>
    <source>
        <strain evidence="2">cv. AL8/78</strain>
    </source>
</reference>
<dbReference type="AlphaFoldDB" id="A0A453HMN0"/>
<evidence type="ECO:0000313" key="3">
    <source>
        <dbReference type="Proteomes" id="UP000015105"/>
    </source>
</evidence>
<reference evidence="2" key="4">
    <citation type="submission" date="2019-03" db="UniProtKB">
        <authorList>
            <consortium name="EnsemblPlants"/>
        </authorList>
    </citation>
    <scope>IDENTIFICATION</scope>
</reference>
<evidence type="ECO:0000256" key="1">
    <source>
        <dbReference type="SAM" id="MobiDB-lite"/>
    </source>
</evidence>
<name>A0A453HMN0_AEGTS</name>
<dbReference type="Gramene" id="AET3Gv21030300.1">
    <property type="protein sequence ID" value="AET3Gv21030300.1"/>
    <property type="gene ID" value="AET3Gv21030300"/>
</dbReference>
<reference evidence="3" key="2">
    <citation type="journal article" date="2017" name="Nat. Plants">
        <title>The Aegilops tauschii genome reveals multiple impacts of transposons.</title>
        <authorList>
            <person name="Zhao G."/>
            <person name="Zou C."/>
            <person name="Li K."/>
            <person name="Wang K."/>
            <person name="Li T."/>
            <person name="Gao L."/>
            <person name="Zhang X."/>
            <person name="Wang H."/>
            <person name="Yang Z."/>
            <person name="Liu X."/>
            <person name="Jiang W."/>
            <person name="Mao L."/>
            <person name="Kong X."/>
            <person name="Jiao Y."/>
            <person name="Jia J."/>
        </authorList>
    </citation>
    <scope>NUCLEOTIDE SEQUENCE [LARGE SCALE GENOMIC DNA]</scope>
    <source>
        <strain evidence="3">cv. AL8/78</strain>
    </source>
</reference>
<feature type="region of interest" description="Disordered" evidence="1">
    <location>
        <begin position="1"/>
        <end position="20"/>
    </location>
</feature>
<dbReference type="Proteomes" id="UP000015105">
    <property type="component" value="Chromosome 3D"/>
</dbReference>
<protein>
    <submittedName>
        <fullName evidence="2">Uncharacterized protein</fullName>
    </submittedName>
</protein>